<reference evidence="3 4" key="1">
    <citation type="submission" date="2019-05" db="EMBL/GenBank/DDBJ databases">
        <title>Emergence of the Ug99 lineage of the wheat stem rust pathogen through somatic hybridization.</title>
        <authorList>
            <person name="Li F."/>
            <person name="Upadhyaya N.M."/>
            <person name="Sperschneider J."/>
            <person name="Matny O."/>
            <person name="Nguyen-Phuc H."/>
            <person name="Mago R."/>
            <person name="Raley C."/>
            <person name="Miller M.E."/>
            <person name="Silverstein K.A.T."/>
            <person name="Henningsen E."/>
            <person name="Hirsch C.D."/>
            <person name="Visser B."/>
            <person name="Pretorius Z.A."/>
            <person name="Steffenson B.J."/>
            <person name="Schwessinger B."/>
            <person name="Dodds P.N."/>
            <person name="Figueroa M."/>
        </authorList>
    </citation>
    <scope>NUCLEOTIDE SEQUENCE [LARGE SCALE GENOMIC DNA]</scope>
    <source>
        <strain evidence="1">21-0</strain>
        <strain evidence="2 4">Ug99</strain>
    </source>
</reference>
<evidence type="ECO:0000313" key="4">
    <source>
        <dbReference type="Proteomes" id="UP000325313"/>
    </source>
</evidence>
<organism evidence="1 3">
    <name type="scientific">Puccinia graminis f. sp. tritici</name>
    <dbReference type="NCBI Taxonomy" id="56615"/>
    <lineage>
        <taxon>Eukaryota</taxon>
        <taxon>Fungi</taxon>
        <taxon>Dikarya</taxon>
        <taxon>Basidiomycota</taxon>
        <taxon>Pucciniomycotina</taxon>
        <taxon>Pucciniomycetes</taxon>
        <taxon>Pucciniales</taxon>
        <taxon>Pucciniaceae</taxon>
        <taxon>Puccinia</taxon>
    </lineage>
</organism>
<gene>
    <name evidence="1" type="ORF">PGT21_013947</name>
    <name evidence="2" type="ORF">PGTUg99_009962</name>
</gene>
<sequence length="155" mass="17990">MKNHRRRFQLEDLPHQNLHKDNIDLFRSIVFPSYLWQKKTFYPILAQSSQSPRRNRTIRTIDHEDLRLVYLLASGYLLPSELFIDIEPTFRFLPSSTSVCIGELALKVVDEAHVKINNGDFIICCLKLVLRSFSTGSLSMELFSSAEERTCLDGR</sequence>
<protein>
    <submittedName>
        <fullName evidence="1">Uncharacterized protein</fullName>
    </submittedName>
</protein>
<keyword evidence="3" id="KW-1185">Reference proteome</keyword>
<dbReference type="Proteomes" id="UP000325313">
    <property type="component" value="Unassembled WGS sequence"/>
</dbReference>
<comment type="caution">
    <text evidence="1">The sequence shown here is derived from an EMBL/GenBank/DDBJ whole genome shotgun (WGS) entry which is preliminary data.</text>
</comment>
<dbReference type="EMBL" id="VDEP01000069">
    <property type="protein sequence ID" value="KAA1133996.1"/>
    <property type="molecule type" value="Genomic_DNA"/>
</dbReference>
<name>A0A5B0P988_PUCGR</name>
<dbReference type="AlphaFoldDB" id="A0A5B0P988"/>
<dbReference type="Proteomes" id="UP000324748">
    <property type="component" value="Unassembled WGS sequence"/>
</dbReference>
<dbReference type="OrthoDB" id="10461387at2759"/>
<evidence type="ECO:0000313" key="1">
    <source>
        <dbReference type="EMBL" id="KAA1097623.1"/>
    </source>
</evidence>
<evidence type="ECO:0000313" key="3">
    <source>
        <dbReference type="Proteomes" id="UP000324748"/>
    </source>
</evidence>
<dbReference type="EMBL" id="VSWC01000066">
    <property type="protein sequence ID" value="KAA1097623.1"/>
    <property type="molecule type" value="Genomic_DNA"/>
</dbReference>
<proteinExistence type="predicted"/>
<evidence type="ECO:0000313" key="2">
    <source>
        <dbReference type="EMBL" id="KAA1133996.1"/>
    </source>
</evidence>
<accession>A0A5B0P988</accession>